<feature type="transmembrane region" description="Helical" evidence="1">
    <location>
        <begin position="25"/>
        <end position="45"/>
    </location>
</feature>
<keyword evidence="1" id="KW-0472">Membrane</keyword>
<name>A0A430B4Y6_9ENTE</name>
<dbReference type="Proteomes" id="UP000287605">
    <property type="component" value="Unassembled WGS sequence"/>
</dbReference>
<dbReference type="GO" id="GO:0016020">
    <property type="term" value="C:membrane"/>
    <property type="evidence" value="ECO:0007669"/>
    <property type="project" value="InterPro"/>
</dbReference>
<comment type="caution">
    <text evidence="3">The sequence shown here is derived from an EMBL/GenBank/DDBJ whole genome shotgun (WGS) entry which is preliminary data.</text>
</comment>
<organism evidence="3 4">
    <name type="scientific">Vagococcus elongatus</name>
    <dbReference type="NCBI Taxonomy" id="180344"/>
    <lineage>
        <taxon>Bacteria</taxon>
        <taxon>Bacillati</taxon>
        <taxon>Bacillota</taxon>
        <taxon>Bacilli</taxon>
        <taxon>Lactobacillales</taxon>
        <taxon>Enterococcaceae</taxon>
        <taxon>Vagococcus</taxon>
    </lineage>
</organism>
<keyword evidence="1" id="KW-1133">Transmembrane helix</keyword>
<keyword evidence="4" id="KW-1185">Reference proteome</keyword>
<reference evidence="3 4" key="1">
    <citation type="submission" date="2017-05" db="EMBL/GenBank/DDBJ databases">
        <title>Vagococcus spp. assemblies.</title>
        <authorList>
            <person name="Gulvik C.A."/>
        </authorList>
    </citation>
    <scope>NUCLEOTIDE SEQUENCE [LARGE SCALE GENOMIC DNA]</scope>
    <source>
        <strain evidence="3 4">CCUG 51432</strain>
    </source>
</reference>
<evidence type="ECO:0000259" key="2">
    <source>
        <dbReference type="Pfam" id="PF09648"/>
    </source>
</evidence>
<dbReference type="Gene3D" id="2.40.128.690">
    <property type="entry name" value="YycH protein, domain 3-like"/>
    <property type="match status" value="1"/>
</dbReference>
<proteinExistence type="predicted"/>
<feature type="domain" description="Regulatory protein YycH-like" evidence="2">
    <location>
        <begin position="58"/>
        <end position="281"/>
    </location>
</feature>
<dbReference type="EMBL" id="NGKA01000002">
    <property type="protein sequence ID" value="RSU15272.1"/>
    <property type="molecule type" value="Genomic_DNA"/>
</dbReference>
<evidence type="ECO:0000256" key="1">
    <source>
        <dbReference type="SAM" id="Phobius"/>
    </source>
</evidence>
<keyword evidence="1" id="KW-0812">Transmembrane</keyword>
<gene>
    <name evidence="3" type="ORF">CBF29_02765</name>
</gene>
<dbReference type="Pfam" id="PF09648">
    <property type="entry name" value="YycI"/>
    <property type="match status" value="1"/>
</dbReference>
<dbReference type="InterPro" id="IPR018604">
    <property type="entry name" value="YycI-like"/>
</dbReference>
<protein>
    <recommendedName>
        <fullName evidence="2">Regulatory protein YycH-like domain-containing protein</fullName>
    </recommendedName>
</protein>
<dbReference type="OrthoDB" id="2135943at2"/>
<dbReference type="AlphaFoldDB" id="A0A430B4Y6"/>
<accession>A0A430B4Y6</accession>
<evidence type="ECO:0000313" key="3">
    <source>
        <dbReference type="EMBL" id="RSU15272.1"/>
    </source>
</evidence>
<evidence type="ECO:0000313" key="4">
    <source>
        <dbReference type="Proteomes" id="UP000287605"/>
    </source>
</evidence>
<sequence length="296" mass="33833">MAQSIRYFAASGKARRRAVMDFKRIELIFLCTFLTLNIFLLYTFFQGKNESVSSNGINNMQNIEARLSEEKIKFDHTFSKESGEAYYLSATPTDFYELDSVLASGVKLVERQVISKDISARQTVIFDEEHATEEATHFIHKGNQVVFGDDYEYHGNLVADKNSFYFSQEYKDIPFYDETSALVLNVEAEEGGNYKLLDYTQTHLSNVEELREKQSIITEHDAIVTLYLSNKIPSGSAIEKTALVYTRIYAVKEKHVYVPAWYVWVDTNGSNTSQLEKVNAFSNTIITTTVSDLKKE</sequence>